<sequence>MATSSQEKTEQEWLAGKLRYSDVQRGKKGDTVFLTAADLTLTADYLSDKSVHYVVHADTVRLSGSLSVPGRNVTIHARIISSDGEASIDTSGAAPASERDYKPGAKAESGISAEQPAKNGTNGEDGLPGQPGQSAGDIALAAERFELNGPLRLIANGGRGGRGQDGGDGGKGADGINGEDANRGFFSNDPAGAGGNASHGGNGGNAGKSGDGGNGGSIVAAFVLPAKENLIVMESRAGKAGEAASPGKGQNGGHGGLGGRKLKGKSVMAGRVSRYTYYLSDEREPGGQNGKDGLDGHAAPASMDGRAGACGNNGDGRPTAVSDRHFYGDFLPVDRRLVGSLEQKSLTLHKAGVAYLASSEEQIEEAAVLLDWLLRTTPDAAWFTKLRESESTDADFAAFRERMLAESLQWLALRGRAAVLVAQLSQGLDYFGHPWNWVPLMPLDRYQSMGLNLIVAAQQAESLYADYLRVKSSQDSQAKLIRNALGDAAKKIERMGLRKEELLSQKQQQKSALDDMLSTIGNKARQLEKTAGEFVDALRKELQLDTMKATLDLVVTGVAIATNVAPVVGALKAGGAIASAVSNLVNEGKTIVVDETFKSQKTVDKEKKKKEEELSKSLGSVKKLASSGQALWKQGGGLIDLTKQLNQVQSSFGYNSALLTMSREQFEELLKPVYDKVPKNAERYRVAFYEYMNVAEEYQRLAQAYKASYLEDEKLTAEIARLRSENERLLAALGDKADASLPLFHGYIFELYNQARLELIDFLYQEYQAFRYLTLGQDRFPKIRDIHIAELSKIHADISVKLTNVLNASESPAQPYRNIKFILNEETFPEQFAALREHRDAVFPLSLDNPLIREKIAGKAHLTVGACQIHLPGARDAQGGVHVEYAQSGGSAFLDRYAERHDFVHSRTLGFYEYEVTFKGGTEKFQPQSGGVVGDGSSRIMPGLLSVWSVRVPSVDPANLPLNAGVDLSKVKKIEWTFEGKAEAYTDKSPNDRLRAFQVRPASPSWAGADNEMFAAAADAESDKDCIVIEL</sequence>
<name>A0A7X0SK97_9BACL</name>
<feature type="compositionally biased region" description="Gly residues" evidence="1">
    <location>
        <begin position="157"/>
        <end position="175"/>
    </location>
</feature>
<dbReference type="Proteomes" id="UP000564644">
    <property type="component" value="Unassembled WGS sequence"/>
</dbReference>
<feature type="region of interest" description="Disordered" evidence="1">
    <location>
        <begin position="281"/>
        <end position="316"/>
    </location>
</feature>
<keyword evidence="3" id="KW-1185">Reference proteome</keyword>
<evidence type="ECO:0000256" key="1">
    <source>
        <dbReference type="SAM" id="MobiDB-lite"/>
    </source>
</evidence>
<accession>A0A7X0SK97</accession>
<dbReference type="RefSeq" id="WP_185128019.1">
    <property type="nucleotide sequence ID" value="NZ_JACJVO010000007.1"/>
</dbReference>
<feature type="region of interest" description="Disordered" evidence="1">
    <location>
        <begin position="154"/>
        <end position="210"/>
    </location>
</feature>
<organism evidence="2 3">
    <name type="scientific">Cohnella zeiphila</name>
    <dbReference type="NCBI Taxonomy" id="2761120"/>
    <lineage>
        <taxon>Bacteria</taxon>
        <taxon>Bacillati</taxon>
        <taxon>Bacillota</taxon>
        <taxon>Bacilli</taxon>
        <taxon>Bacillales</taxon>
        <taxon>Paenibacillaceae</taxon>
        <taxon>Cohnella</taxon>
    </lineage>
</organism>
<evidence type="ECO:0000313" key="2">
    <source>
        <dbReference type="EMBL" id="MBB6730349.1"/>
    </source>
</evidence>
<evidence type="ECO:0000313" key="3">
    <source>
        <dbReference type="Proteomes" id="UP000564644"/>
    </source>
</evidence>
<feature type="region of interest" description="Disordered" evidence="1">
    <location>
        <begin position="240"/>
        <end position="262"/>
    </location>
</feature>
<dbReference type="EMBL" id="JACJVO010000007">
    <property type="protein sequence ID" value="MBB6730349.1"/>
    <property type="molecule type" value="Genomic_DNA"/>
</dbReference>
<comment type="caution">
    <text evidence="2">The sequence shown here is derived from an EMBL/GenBank/DDBJ whole genome shotgun (WGS) entry which is preliminary data.</text>
</comment>
<feature type="region of interest" description="Disordered" evidence="1">
    <location>
        <begin position="84"/>
        <end position="135"/>
    </location>
</feature>
<gene>
    <name evidence="2" type="ORF">H7C18_05500</name>
</gene>
<feature type="compositionally biased region" description="Gly residues" evidence="1">
    <location>
        <begin position="249"/>
        <end position="259"/>
    </location>
</feature>
<feature type="compositionally biased region" description="Gly residues" evidence="1">
    <location>
        <begin position="192"/>
        <end position="210"/>
    </location>
</feature>
<reference evidence="2 3" key="1">
    <citation type="submission" date="2020-08" db="EMBL/GenBank/DDBJ databases">
        <title>Cohnella phylogeny.</title>
        <authorList>
            <person name="Dunlap C."/>
        </authorList>
    </citation>
    <scope>NUCLEOTIDE SEQUENCE [LARGE SCALE GENOMIC DNA]</scope>
    <source>
        <strain evidence="2 3">CBP 2801</strain>
    </source>
</reference>
<dbReference type="AlphaFoldDB" id="A0A7X0SK97"/>
<protein>
    <submittedName>
        <fullName evidence="2">Uncharacterized protein</fullName>
    </submittedName>
</protein>
<proteinExistence type="predicted"/>